<comment type="caution">
    <text evidence="9">The sequence shown here is derived from an EMBL/GenBank/DDBJ whole genome shotgun (WGS) entry which is preliminary data.</text>
</comment>
<dbReference type="Proteomes" id="UP000050417">
    <property type="component" value="Unassembled WGS sequence"/>
</dbReference>
<feature type="domain" description="SpoVT-AbrB" evidence="8">
    <location>
        <begin position="76"/>
        <end position="119"/>
    </location>
</feature>
<dbReference type="GO" id="GO:2000143">
    <property type="term" value="P:negative regulation of DNA-templated transcription initiation"/>
    <property type="evidence" value="ECO:0007669"/>
    <property type="project" value="TreeGrafter"/>
</dbReference>
<name>A0A0N8GNJ5_9CHLR</name>
<dbReference type="GO" id="GO:0003700">
    <property type="term" value="F:DNA-binding transcription factor activity"/>
    <property type="evidence" value="ECO:0007669"/>
    <property type="project" value="UniProtKB-UniRule"/>
</dbReference>
<protein>
    <recommendedName>
        <fullName evidence="1 7">Transcriptional regulator MraZ</fullName>
    </recommendedName>
</protein>
<dbReference type="PANTHER" id="PTHR34701:SF1">
    <property type="entry name" value="TRANSCRIPTIONAL REGULATOR MRAZ"/>
    <property type="match status" value="1"/>
</dbReference>
<keyword evidence="3" id="KW-0677">Repeat</keyword>
<dbReference type="GO" id="GO:0005737">
    <property type="term" value="C:cytoplasm"/>
    <property type="evidence" value="ECO:0007669"/>
    <property type="project" value="UniProtKB-UniRule"/>
</dbReference>
<evidence type="ECO:0000256" key="5">
    <source>
        <dbReference type="ARBA" id="ARBA00023125"/>
    </source>
</evidence>
<reference evidence="9 10" key="1">
    <citation type="submission" date="2015-07" db="EMBL/GenBank/DDBJ databases">
        <title>Genome sequence of Ornatilinea apprima DSM 23815.</title>
        <authorList>
            <person name="Hemp J."/>
            <person name="Ward L.M."/>
            <person name="Pace L.A."/>
            <person name="Fischer W.W."/>
        </authorList>
    </citation>
    <scope>NUCLEOTIDE SEQUENCE [LARGE SCALE GENOMIC DNA]</scope>
    <source>
        <strain evidence="9 10">P3M-1</strain>
    </source>
</reference>
<dbReference type="InterPro" id="IPR007159">
    <property type="entry name" value="SpoVT-AbrB_dom"/>
</dbReference>
<comment type="subcellular location">
    <subcellularLocation>
        <location evidence="7">Cytoplasm</location>
        <location evidence="7">Nucleoid</location>
    </subcellularLocation>
</comment>
<dbReference type="RefSeq" id="WP_075062333.1">
    <property type="nucleotide sequence ID" value="NZ_LGCL01000019.1"/>
</dbReference>
<keyword evidence="2 7" id="KW-0963">Cytoplasm</keyword>
<evidence type="ECO:0000256" key="7">
    <source>
        <dbReference type="HAMAP-Rule" id="MF_01008"/>
    </source>
</evidence>
<evidence type="ECO:0000256" key="6">
    <source>
        <dbReference type="ARBA" id="ARBA00023163"/>
    </source>
</evidence>
<evidence type="ECO:0000256" key="3">
    <source>
        <dbReference type="ARBA" id="ARBA00022737"/>
    </source>
</evidence>
<dbReference type="GO" id="GO:0009295">
    <property type="term" value="C:nucleoid"/>
    <property type="evidence" value="ECO:0007669"/>
    <property type="project" value="UniProtKB-SubCell"/>
</dbReference>
<dbReference type="InterPro" id="IPR037914">
    <property type="entry name" value="SpoVT-AbrB_sf"/>
</dbReference>
<dbReference type="NCBIfam" id="TIGR00242">
    <property type="entry name" value="division/cell wall cluster transcriptional repressor MraZ"/>
    <property type="match status" value="1"/>
</dbReference>
<accession>A0A0N8GNJ5</accession>
<keyword evidence="4 7" id="KW-0805">Transcription regulation</keyword>
<dbReference type="SUPFAM" id="SSF89447">
    <property type="entry name" value="AbrB/MazE/MraZ-like"/>
    <property type="match status" value="1"/>
</dbReference>
<dbReference type="PANTHER" id="PTHR34701">
    <property type="entry name" value="TRANSCRIPTIONAL REGULATOR MRAZ"/>
    <property type="match status" value="1"/>
</dbReference>
<gene>
    <name evidence="7" type="primary">mraZ</name>
    <name evidence="9" type="ORF">ADN00_07350</name>
</gene>
<dbReference type="HAMAP" id="MF_01008">
    <property type="entry name" value="MraZ"/>
    <property type="match status" value="1"/>
</dbReference>
<dbReference type="Pfam" id="PF02381">
    <property type="entry name" value="MraZ"/>
    <property type="match status" value="2"/>
</dbReference>
<proteinExistence type="inferred from homology"/>
<dbReference type="Gene3D" id="3.40.1550.20">
    <property type="entry name" value="Transcriptional regulator MraZ domain"/>
    <property type="match status" value="1"/>
</dbReference>
<dbReference type="GO" id="GO:0000976">
    <property type="term" value="F:transcription cis-regulatory region binding"/>
    <property type="evidence" value="ECO:0007669"/>
    <property type="project" value="TreeGrafter"/>
</dbReference>
<keyword evidence="6 7" id="KW-0804">Transcription</keyword>
<dbReference type="InterPro" id="IPR003444">
    <property type="entry name" value="MraZ"/>
</dbReference>
<dbReference type="OrthoDB" id="9807753at2"/>
<dbReference type="EMBL" id="LGCL01000019">
    <property type="protein sequence ID" value="KPL78274.1"/>
    <property type="molecule type" value="Genomic_DNA"/>
</dbReference>
<organism evidence="9 10">
    <name type="scientific">Ornatilinea apprima</name>
    <dbReference type="NCBI Taxonomy" id="1134406"/>
    <lineage>
        <taxon>Bacteria</taxon>
        <taxon>Bacillati</taxon>
        <taxon>Chloroflexota</taxon>
        <taxon>Anaerolineae</taxon>
        <taxon>Anaerolineales</taxon>
        <taxon>Anaerolineaceae</taxon>
        <taxon>Ornatilinea</taxon>
    </lineage>
</organism>
<evidence type="ECO:0000313" key="9">
    <source>
        <dbReference type="EMBL" id="KPL78274.1"/>
    </source>
</evidence>
<evidence type="ECO:0000313" key="10">
    <source>
        <dbReference type="Proteomes" id="UP000050417"/>
    </source>
</evidence>
<comment type="subunit">
    <text evidence="7">Forms oligomers.</text>
</comment>
<dbReference type="AlphaFoldDB" id="A0A0N8GNJ5"/>
<evidence type="ECO:0000259" key="8">
    <source>
        <dbReference type="PROSITE" id="PS51740"/>
    </source>
</evidence>
<evidence type="ECO:0000256" key="1">
    <source>
        <dbReference type="ARBA" id="ARBA00013860"/>
    </source>
</evidence>
<sequence>MFLGQYEHSIDSKGRLTIPARFRDLLEDGAYITLGFDSSLMVMTSDYFNRMVQKINAMNMADPTSRQFRRFIFSKADHQEIDRAGRILIQQFLRDAVGLQDTVIVVGVGEYVEIWTPEAWNRQNEALLNAEETAERFASLDLTVSRP</sequence>
<dbReference type="InterPro" id="IPR035644">
    <property type="entry name" value="MraZ_C"/>
</dbReference>
<evidence type="ECO:0000256" key="2">
    <source>
        <dbReference type="ARBA" id="ARBA00022490"/>
    </source>
</evidence>
<dbReference type="CDD" id="cd16320">
    <property type="entry name" value="MraZ_N"/>
    <property type="match status" value="1"/>
</dbReference>
<keyword evidence="5 7" id="KW-0238">DNA-binding</keyword>
<dbReference type="CDD" id="cd16321">
    <property type="entry name" value="MraZ_C"/>
    <property type="match status" value="1"/>
</dbReference>
<dbReference type="InterPro" id="IPR035642">
    <property type="entry name" value="MraZ_N"/>
</dbReference>
<dbReference type="InterPro" id="IPR038619">
    <property type="entry name" value="MraZ_sf"/>
</dbReference>
<dbReference type="PROSITE" id="PS51740">
    <property type="entry name" value="SPOVT_ABRB"/>
    <property type="match status" value="2"/>
</dbReference>
<keyword evidence="10" id="KW-1185">Reference proteome</keyword>
<comment type="similarity">
    <text evidence="7">Belongs to the MraZ family.</text>
</comment>
<feature type="domain" description="SpoVT-AbrB" evidence="8">
    <location>
        <begin position="5"/>
        <end position="47"/>
    </location>
</feature>
<dbReference type="STRING" id="1134406.ADN00_07350"/>
<evidence type="ECO:0000256" key="4">
    <source>
        <dbReference type="ARBA" id="ARBA00023015"/>
    </source>
</evidence>
<dbReference type="InterPro" id="IPR020603">
    <property type="entry name" value="MraZ_dom"/>
</dbReference>